<dbReference type="EMBL" id="JAPQKL010000006">
    <property type="protein sequence ID" value="KAJ5124120.1"/>
    <property type="molecule type" value="Genomic_DNA"/>
</dbReference>
<evidence type="ECO:0000313" key="2">
    <source>
        <dbReference type="Proteomes" id="UP001149079"/>
    </source>
</evidence>
<dbReference type="GeneID" id="81407859"/>
<evidence type="ECO:0000313" key="1">
    <source>
        <dbReference type="EMBL" id="KAJ5124120.1"/>
    </source>
</evidence>
<sequence length="71" mass="7822">MGINGETIVCILAHPRGSMPVKVGHPSEDVHKVFDGEVVEEMTEQSLRLDDMSQVDLAGLDRSDYVLLRGQ</sequence>
<organism evidence="1 2">
    <name type="scientific">Penicillium bovifimosum</name>
    <dbReference type="NCBI Taxonomy" id="126998"/>
    <lineage>
        <taxon>Eukaryota</taxon>
        <taxon>Fungi</taxon>
        <taxon>Dikarya</taxon>
        <taxon>Ascomycota</taxon>
        <taxon>Pezizomycotina</taxon>
        <taxon>Eurotiomycetes</taxon>
        <taxon>Eurotiomycetidae</taxon>
        <taxon>Eurotiales</taxon>
        <taxon>Aspergillaceae</taxon>
        <taxon>Penicillium</taxon>
    </lineage>
</organism>
<dbReference type="Proteomes" id="UP001149079">
    <property type="component" value="Unassembled WGS sequence"/>
</dbReference>
<proteinExistence type="predicted"/>
<gene>
    <name evidence="1" type="ORF">N7515_007945</name>
</gene>
<keyword evidence="2" id="KW-1185">Reference proteome</keyword>
<protein>
    <submittedName>
        <fullName evidence="1">Uncharacterized protein</fullName>
    </submittedName>
</protein>
<dbReference type="RefSeq" id="XP_056518519.1">
    <property type="nucleotide sequence ID" value="XM_056668689.1"/>
</dbReference>
<comment type="caution">
    <text evidence="1">The sequence shown here is derived from an EMBL/GenBank/DDBJ whole genome shotgun (WGS) entry which is preliminary data.</text>
</comment>
<dbReference type="AlphaFoldDB" id="A0A9W9KWW5"/>
<name>A0A9W9KWW5_9EURO</name>
<reference evidence="1" key="2">
    <citation type="journal article" date="2023" name="IMA Fungus">
        <title>Comparative genomic study of the Penicillium genus elucidates a diverse pangenome and 15 lateral gene transfer events.</title>
        <authorList>
            <person name="Petersen C."/>
            <person name="Sorensen T."/>
            <person name="Nielsen M.R."/>
            <person name="Sondergaard T.E."/>
            <person name="Sorensen J.L."/>
            <person name="Fitzpatrick D.A."/>
            <person name="Frisvad J.C."/>
            <person name="Nielsen K.L."/>
        </authorList>
    </citation>
    <scope>NUCLEOTIDE SEQUENCE</scope>
    <source>
        <strain evidence="1">IBT 22155</strain>
    </source>
</reference>
<accession>A0A9W9KWW5</accession>
<reference evidence="1" key="1">
    <citation type="submission" date="2022-11" db="EMBL/GenBank/DDBJ databases">
        <authorList>
            <person name="Petersen C."/>
        </authorList>
    </citation>
    <scope>NUCLEOTIDE SEQUENCE</scope>
    <source>
        <strain evidence="1">IBT 22155</strain>
    </source>
</reference>